<gene>
    <name evidence="1" type="ORF">EV194_10945</name>
</gene>
<evidence type="ECO:0000313" key="2">
    <source>
        <dbReference type="Proteomes" id="UP000295221"/>
    </source>
</evidence>
<reference evidence="1 2" key="1">
    <citation type="submission" date="2019-03" db="EMBL/GenBank/DDBJ databases">
        <title>Genomic Encyclopedia of Type Strains, Phase IV (KMG-IV): sequencing the most valuable type-strain genomes for metagenomic binning, comparative biology and taxonomic classification.</title>
        <authorList>
            <person name="Goeker M."/>
        </authorList>
    </citation>
    <scope>NUCLEOTIDE SEQUENCE [LARGE SCALE GENOMIC DNA]</scope>
    <source>
        <strain evidence="1 2">DSM 24179</strain>
    </source>
</reference>
<dbReference type="Proteomes" id="UP000295221">
    <property type="component" value="Unassembled WGS sequence"/>
</dbReference>
<dbReference type="Pfam" id="PF07676">
    <property type="entry name" value="PD40"/>
    <property type="match status" value="3"/>
</dbReference>
<dbReference type="InterPro" id="IPR011990">
    <property type="entry name" value="TPR-like_helical_dom_sf"/>
</dbReference>
<dbReference type="OrthoDB" id="1488841at2"/>
<protein>
    <submittedName>
        <fullName evidence="1">WD40 repeat protein</fullName>
    </submittedName>
</protein>
<accession>A0A4R2GIT2</accession>
<dbReference type="InterPro" id="IPR011042">
    <property type="entry name" value="6-blade_b-propeller_TolB-like"/>
</dbReference>
<dbReference type="SUPFAM" id="SSF82171">
    <property type="entry name" value="DPP6 N-terminal domain-like"/>
    <property type="match status" value="1"/>
</dbReference>
<organism evidence="1 2">
    <name type="scientific">Natronoflexus pectinivorans</name>
    <dbReference type="NCBI Taxonomy" id="682526"/>
    <lineage>
        <taxon>Bacteria</taxon>
        <taxon>Pseudomonadati</taxon>
        <taxon>Bacteroidota</taxon>
        <taxon>Bacteroidia</taxon>
        <taxon>Marinilabiliales</taxon>
        <taxon>Marinilabiliaceae</taxon>
        <taxon>Natronoflexus</taxon>
    </lineage>
</organism>
<dbReference type="AlphaFoldDB" id="A0A4R2GIT2"/>
<comment type="caution">
    <text evidence="1">The sequence shown here is derived from an EMBL/GenBank/DDBJ whole genome shotgun (WGS) entry which is preliminary data.</text>
</comment>
<dbReference type="RefSeq" id="WP_132434248.1">
    <property type="nucleotide sequence ID" value="NZ_SLWK01000009.1"/>
</dbReference>
<keyword evidence="2" id="KW-1185">Reference proteome</keyword>
<dbReference type="Gene3D" id="1.25.40.10">
    <property type="entry name" value="Tetratricopeptide repeat domain"/>
    <property type="match status" value="1"/>
</dbReference>
<dbReference type="EMBL" id="SLWK01000009">
    <property type="protein sequence ID" value="TCO07227.1"/>
    <property type="molecule type" value="Genomic_DNA"/>
</dbReference>
<sequence length="507" mass="57895">MLKYLLIILLLGISGYATSQSRQLQRADQLYNNFDFNRALDRYLRLEERGEALFYVTRRIADCYRHLNMPVYAAEWYFKAIDFPDVEAETYYHLGQTLRILKRYEESDKHLARFHELNRTRLPMRGLSPEQYLQAIHADSGRFEILTLNGINSQYSDFGPAIWNDLLVFSSNRPGRSFIRRRDTRNNLPFFDLYAAPIKDLTTFGRSELFLPSIKSSLNDGPVSFSADGRTMYITRNSESTPEGRNELDILIARHRDDEWGKALQTLPLKMKGYSIAHPAISPDDQRLYFASDMPGGYGGMDIYYSERRGGFLSQPVNLGPHINTPGNEVFPYIDKNGRLFFSSDGLPGLGGLDIFVALPEGTGFSEPYNVGPGINSPYDDFTIVFTNEGESGYFASNRNENNQNDNLYAFRLVKPLEFSMIKGSIINESTGSYEGGVLINITRQDGAPVASLESDDDGNFSIHLLSDKTYRFTFRKRLMEPKERRVTPSEMQGYSTINMNIRMNTR</sequence>
<dbReference type="Gene3D" id="2.120.10.30">
    <property type="entry name" value="TolB, C-terminal domain"/>
    <property type="match status" value="1"/>
</dbReference>
<proteinExistence type="predicted"/>
<dbReference type="SUPFAM" id="SSF48452">
    <property type="entry name" value="TPR-like"/>
    <property type="match status" value="1"/>
</dbReference>
<name>A0A4R2GIT2_9BACT</name>
<dbReference type="InterPro" id="IPR011659">
    <property type="entry name" value="WD40"/>
</dbReference>
<evidence type="ECO:0000313" key="1">
    <source>
        <dbReference type="EMBL" id="TCO07227.1"/>
    </source>
</evidence>